<dbReference type="Gene3D" id="3.30.700.10">
    <property type="entry name" value="Glycoprotein, Type 4 Pilin"/>
    <property type="match status" value="1"/>
</dbReference>
<dbReference type="Pfam" id="PF07963">
    <property type="entry name" value="N_methyl"/>
    <property type="match status" value="1"/>
</dbReference>
<name>A0A402CZ79_9BACT</name>
<dbReference type="InterPro" id="IPR045584">
    <property type="entry name" value="Pilin-like"/>
</dbReference>
<proteinExistence type="predicted"/>
<dbReference type="InterPro" id="IPR012902">
    <property type="entry name" value="N_methyl_site"/>
</dbReference>
<dbReference type="SUPFAM" id="SSF54523">
    <property type="entry name" value="Pili subunits"/>
    <property type="match status" value="1"/>
</dbReference>
<dbReference type="AlphaFoldDB" id="A0A402CZ79"/>
<sequence length="264" mass="28053">MHHSSHSKRTISVQGFTLIELLVVIAIIAILAAILFPVFAKAREKARQISCISNLKQIGLGLAQYSQDFDETLPYARIDGIAGGPAPWQAAIYSYVKSTQVFKCPDNPANVTINNTPNTDRGYPAIPVSYVCVGGSDINGAASFFGGPVVMPYFVPGVPGLDPAPAAIAQLVSPATTIAVGETRAAGATPRADPEFWTDDNDMRMQGHTGQTNFLFADYHAKSMKPTATLTPTVNMWNVNNTIPNNNNLSNALAAAQANTGDGF</sequence>
<gene>
    <name evidence="1" type="ORF">CCAX7_15380</name>
</gene>
<dbReference type="Proteomes" id="UP000287394">
    <property type="component" value="Chromosome"/>
</dbReference>
<organism evidence="1 2">
    <name type="scientific">Capsulimonas corticalis</name>
    <dbReference type="NCBI Taxonomy" id="2219043"/>
    <lineage>
        <taxon>Bacteria</taxon>
        <taxon>Bacillati</taxon>
        <taxon>Armatimonadota</taxon>
        <taxon>Armatimonadia</taxon>
        <taxon>Capsulimonadales</taxon>
        <taxon>Capsulimonadaceae</taxon>
        <taxon>Capsulimonas</taxon>
    </lineage>
</organism>
<evidence type="ECO:0000313" key="1">
    <source>
        <dbReference type="EMBL" id="BDI29487.1"/>
    </source>
</evidence>
<dbReference type="PANTHER" id="PTHR30093">
    <property type="entry name" value="GENERAL SECRETION PATHWAY PROTEIN G"/>
    <property type="match status" value="1"/>
</dbReference>
<reference evidence="1 2" key="1">
    <citation type="journal article" date="2019" name="Int. J. Syst. Evol. Microbiol.">
        <title>Capsulimonas corticalis gen. nov., sp. nov., an aerobic capsulated bacterium, of a novel bacterial order, Capsulimonadales ord. nov., of the class Armatimonadia of the phylum Armatimonadetes.</title>
        <authorList>
            <person name="Li J."/>
            <person name="Kudo C."/>
            <person name="Tonouchi A."/>
        </authorList>
    </citation>
    <scope>NUCLEOTIDE SEQUENCE [LARGE SCALE GENOMIC DNA]</scope>
    <source>
        <strain evidence="1 2">AX-7</strain>
    </source>
</reference>
<accession>A0A402CZ79</accession>
<dbReference type="PANTHER" id="PTHR30093:SF2">
    <property type="entry name" value="TYPE II SECRETION SYSTEM PROTEIN H"/>
    <property type="match status" value="1"/>
</dbReference>
<dbReference type="PROSITE" id="PS00409">
    <property type="entry name" value="PROKAR_NTER_METHYL"/>
    <property type="match status" value="1"/>
</dbReference>
<dbReference type="RefSeq" id="WP_119322631.1">
    <property type="nucleotide sequence ID" value="NZ_AP025739.1"/>
</dbReference>
<protein>
    <submittedName>
        <fullName evidence="1">Uncharacterized protein</fullName>
    </submittedName>
</protein>
<dbReference type="KEGG" id="ccot:CCAX7_15380"/>
<keyword evidence="2" id="KW-1185">Reference proteome</keyword>
<dbReference type="NCBIfam" id="TIGR02532">
    <property type="entry name" value="IV_pilin_GFxxxE"/>
    <property type="match status" value="1"/>
</dbReference>
<dbReference type="Pfam" id="PF07596">
    <property type="entry name" value="SBP_bac_10"/>
    <property type="match status" value="1"/>
</dbReference>
<dbReference type="EMBL" id="AP025739">
    <property type="protein sequence ID" value="BDI29487.1"/>
    <property type="molecule type" value="Genomic_DNA"/>
</dbReference>
<evidence type="ECO:0000313" key="2">
    <source>
        <dbReference type="Proteomes" id="UP000287394"/>
    </source>
</evidence>
<dbReference type="OrthoDB" id="249131at2"/>
<dbReference type="InterPro" id="IPR011453">
    <property type="entry name" value="DUF1559"/>
</dbReference>